<dbReference type="GeneID" id="33936738"/>
<evidence type="ECO:0000313" key="2">
    <source>
        <dbReference type="Proteomes" id="UP000078397"/>
    </source>
</evidence>
<dbReference type="KEGG" id="pchm:VFPPC_17830"/>
<evidence type="ECO:0000313" key="1">
    <source>
        <dbReference type="EMBL" id="OWT42977.1"/>
    </source>
</evidence>
<gene>
    <name evidence="1" type="ORF">VFPPC_17830</name>
</gene>
<sequence>MMYDAVPHINTERITALIEPKGVPLPRRLYSDRLGWNRRSKSETLGSSTQLLAKLVLGKYRSNQSVPELQQQLIEQNLPCLSSMCLSATQHTVYRHSLRHNKH</sequence>
<organism evidence="1 2">
    <name type="scientific">Pochonia chlamydosporia 170</name>
    <dbReference type="NCBI Taxonomy" id="1380566"/>
    <lineage>
        <taxon>Eukaryota</taxon>
        <taxon>Fungi</taxon>
        <taxon>Dikarya</taxon>
        <taxon>Ascomycota</taxon>
        <taxon>Pezizomycotina</taxon>
        <taxon>Sordariomycetes</taxon>
        <taxon>Hypocreomycetidae</taxon>
        <taxon>Hypocreales</taxon>
        <taxon>Clavicipitaceae</taxon>
        <taxon>Pochonia</taxon>
    </lineage>
</organism>
<keyword evidence="2" id="KW-1185">Reference proteome</keyword>
<comment type="caution">
    <text evidence="1">The sequence shown here is derived from an EMBL/GenBank/DDBJ whole genome shotgun (WGS) entry which is preliminary data.</text>
</comment>
<dbReference type="EMBL" id="LSBJ02000004">
    <property type="protein sequence ID" value="OWT42977.1"/>
    <property type="molecule type" value="Genomic_DNA"/>
</dbReference>
<reference evidence="1 2" key="1">
    <citation type="journal article" date="2016" name="PLoS Pathog.">
        <title>Biosynthesis of antibiotic leucinostatins in bio-control fungus Purpureocillium lilacinum and their inhibition on phytophthora revealed by genome mining.</title>
        <authorList>
            <person name="Wang G."/>
            <person name="Liu Z."/>
            <person name="Lin R."/>
            <person name="Li E."/>
            <person name="Mao Z."/>
            <person name="Ling J."/>
            <person name="Yang Y."/>
            <person name="Yin W.B."/>
            <person name="Xie B."/>
        </authorList>
    </citation>
    <scope>NUCLEOTIDE SEQUENCE [LARGE SCALE GENOMIC DNA]</scope>
    <source>
        <strain evidence="1">170</strain>
    </source>
</reference>
<dbReference type="AlphaFoldDB" id="A0A219AQB0"/>
<dbReference type="RefSeq" id="XP_022285438.1">
    <property type="nucleotide sequence ID" value="XM_022429508.1"/>
</dbReference>
<accession>A0A219AQB0</accession>
<proteinExistence type="predicted"/>
<protein>
    <submittedName>
        <fullName evidence="1">Uncharacterized protein</fullName>
    </submittedName>
</protein>
<dbReference type="Proteomes" id="UP000078397">
    <property type="component" value="Unassembled WGS sequence"/>
</dbReference>
<name>A0A219AQB0_METCM</name>